<feature type="non-terminal residue" evidence="2">
    <location>
        <position position="1"/>
    </location>
</feature>
<reference evidence="2" key="1">
    <citation type="submission" date="2022-03" db="EMBL/GenBank/DDBJ databases">
        <authorList>
            <person name="Lindestad O."/>
        </authorList>
    </citation>
    <scope>NUCLEOTIDE SEQUENCE</scope>
</reference>
<accession>A0A8S4QWI7</accession>
<dbReference type="AlphaFoldDB" id="A0A8S4QWI7"/>
<proteinExistence type="predicted"/>
<keyword evidence="3" id="KW-1185">Reference proteome</keyword>
<feature type="region of interest" description="Disordered" evidence="1">
    <location>
        <begin position="36"/>
        <end position="57"/>
    </location>
</feature>
<evidence type="ECO:0000313" key="3">
    <source>
        <dbReference type="Proteomes" id="UP000838756"/>
    </source>
</evidence>
<dbReference type="Proteomes" id="UP000838756">
    <property type="component" value="Unassembled WGS sequence"/>
</dbReference>
<evidence type="ECO:0000256" key="1">
    <source>
        <dbReference type="SAM" id="MobiDB-lite"/>
    </source>
</evidence>
<protein>
    <submittedName>
        <fullName evidence="2">Jg17861 protein</fullName>
    </submittedName>
</protein>
<comment type="caution">
    <text evidence="2">The sequence shown here is derived from an EMBL/GenBank/DDBJ whole genome shotgun (WGS) entry which is preliminary data.</text>
</comment>
<evidence type="ECO:0000313" key="2">
    <source>
        <dbReference type="EMBL" id="CAH2225068.1"/>
    </source>
</evidence>
<name>A0A8S4QWI7_9NEOP</name>
<gene>
    <name evidence="2" type="primary">jg17861</name>
    <name evidence="2" type="ORF">PAEG_LOCUS6933</name>
</gene>
<dbReference type="EMBL" id="CAKXAJ010020851">
    <property type="protein sequence ID" value="CAH2225068.1"/>
    <property type="molecule type" value="Genomic_DNA"/>
</dbReference>
<organism evidence="2 3">
    <name type="scientific">Pararge aegeria aegeria</name>
    <dbReference type="NCBI Taxonomy" id="348720"/>
    <lineage>
        <taxon>Eukaryota</taxon>
        <taxon>Metazoa</taxon>
        <taxon>Ecdysozoa</taxon>
        <taxon>Arthropoda</taxon>
        <taxon>Hexapoda</taxon>
        <taxon>Insecta</taxon>
        <taxon>Pterygota</taxon>
        <taxon>Neoptera</taxon>
        <taxon>Endopterygota</taxon>
        <taxon>Lepidoptera</taxon>
        <taxon>Glossata</taxon>
        <taxon>Ditrysia</taxon>
        <taxon>Papilionoidea</taxon>
        <taxon>Nymphalidae</taxon>
        <taxon>Satyrinae</taxon>
        <taxon>Satyrini</taxon>
        <taxon>Parargina</taxon>
        <taxon>Pararge</taxon>
    </lineage>
</organism>
<sequence>WSLAKWKERDLEDVARFFGRLVGLVEGVTTLGNEEHDVERETLATAEASTRPDRRKF</sequence>